<accession>A0ACB8U527</accession>
<sequence length="831" mass="90273">MSQQDFTTLVSRLVASPAFAQVAPLVVLIVVPAVFIYLASHRYTLLQPLSMVLELLSSALPWNWSSGHPSGKLSSDRQRSRAGKRAIRTRAQQLQSIHGKDPCKDDVEEGYYPGIVNISGTYCFMDSTLQAMASLSYLQPHIDEIHAKAEELDVPTPVVDALRGVLHTLNTPTPSRQSIRPLDMINALVHHSKDSNNALFSSHEHQDAQELFQLISEAVKSEATAVHKEGLRDRGFGGLAPPRNNSIAGSSSSPGAGDSDVTKGVFDGLTANRRSCMECGYTEAVMHFAFDNWQLSVPRQSACRLEDCLADYTRLEVLTDCICRKCSMVATLARLQEEADKLTVATNADNGSSLSKKKRAREARKLVARVKAALDEGRIEEDVKGVKMEKVFSKASTKQSMVARPPPVLALHLNRSMHFGHYATKNNCRIDFPDILDLTPFTTSGKLSTSPNSPISQSPPSLTLQRSITPTPSTYTTPRTLYRLSSVVVHYGQHSFGHYVCYRRKPRPLSSGEKRFEPPKMQCPVGCECKQCERYGPIREDDGGSALGSVAGSGEGWLRISDDDVRECGLENVMQEGSGAFMLYYERVNVFQAGVYGNGVEARSSEETLKAPAANKANGSTYSLAVSVIEAAARAEEEREREKGTPSVSLSSSPARFEPRIVRSVSAVSATQRTLSKSPPAESLPPSLESSEPDVSVLVEPVPEEGQTKVQPNGHADLHVPSSYGETESSPARPPISSNTDTGFSPSSPIPIPDPHISTVRRSSPSPSRSHSQTSSTSRPASIITHPLELDIVPPTSPVRLPAPAQLIHSPPTLNRPISPPPRTLAVDLRA</sequence>
<keyword evidence="2" id="KW-1185">Reference proteome</keyword>
<organism evidence="1 2">
    <name type="scientific">Irpex rosettiformis</name>
    <dbReference type="NCBI Taxonomy" id="378272"/>
    <lineage>
        <taxon>Eukaryota</taxon>
        <taxon>Fungi</taxon>
        <taxon>Dikarya</taxon>
        <taxon>Basidiomycota</taxon>
        <taxon>Agaricomycotina</taxon>
        <taxon>Agaricomycetes</taxon>
        <taxon>Polyporales</taxon>
        <taxon>Irpicaceae</taxon>
        <taxon>Irpex</taxon>
    </lineage>
</organism>
<name>A0ACB8U527_9APHY</name>
<dbReference type="Proteomes" id="UP001055072">
    <property type="component" value="Unassembled WGS sequence"/>
</dbReference>
<protein>
    <submittedName>
        <fullName evidence="1">Uncharacterized protein</fullName>
    </submittedName>
</protein>
<evidence type="ECO:0000313" key="2">
    <source>
        <dbReference type="Proteomes" id="UP001055072"/>
    </source>
</evidence>
<reference evidence="1" key="1">
    <citation type="journal article" date="2021" name="Environ. Microbiol.">
        <title>Gene family expansions and transcriptome signatures uncover fungal adaptations to wood decay.</title>
        <authorList>
            <person name="Hage H."/>
            <person name="Miyauchi S."/>
            <person name="Viragh M."/>
            <person name="Drula E."/>
            <person name="Min B."/>
            <person name="Chaduli D."/>
            <person name="Navarro D."/>
            <person name="Favel A."/>
            <person name="Norest M."/>
            <person name="Lesage-Meessen L."/>
            <person name="Balint B."/>
            <person name="Merenyi Z."/>
            <person name="de Eugenio L."/>
            <person name="Morin E."/>
            <person name="Martinez A.T."/>
            <person name="Baldrian P."/>
            <person name="Stursova M."/>
            <person name="Martinez M.J."/>
            <person name="Novotny C."/>
            <person name="Magnuson J.K."/>
            <person name="Spatafora J.W."/>
            <person name="Maurice S."/>
            <person name="Pangilinan J."/>
            <person name="Andreopoulos W."/>
            <person name="LaButti K."/>
            <person name="Hundley H."/>
            <person name="Na H."/>
            <person name="Kuo A."/>
            <person name="Barry K."/>
            <person name="Lipzen A."/>
            <person name="Henrissat B."/>
            <person name="Riley R."/>
            <person name="Ahrendt S."/>
            <person name="Nagy L.G."/>
            <person name="Grigoriev I.V."/>
            <person name="Martin F."/>
            <person name="Rosso M.N."/>
        </authorList>
    </citation>
    <scope>NUCLEOTIDE SEQUENCE</scope>
    <source>
        <strain evidence="1">CBS 384.51</strain>
    </source>
</reference>
<dbReference type="EMBL" id="MU274911">
    <property type="protein sequence ID" value="KAI0089219.1"/>
    <property type="molecule type" value="Genomic_DNA"/>
</dbReference>
<gene>
    <name evidence="1" type="ORF">BDY19DRAFT_993437</name>
</gene>
<evidence type="ECO:0000313" key="1">
    <source>
        <dbReference type="EMBL" id="KAI0089219.1"/>
    </source>
</evidence>
<proteinExistence type="predicted"/>
<comment type="caution">
    <text evidence="1">The sequence shown here is derived from an EMBL/GenBank/DDBJ whole genome shotgun (WGS) entry which is preliminary data.</text>
</comment>